<keyword evidence="4" id="KW-1185">Reference proteome</keyword>
<dbReference type="InterPro" id="IPR043153">
    <property type="entry name" value="DENN_C"/>
</dbReference>
<evidence type="ECO:0000259" key="2">
    <source>
        <dbReference type="PROSITE" id="PS50211"/>
    </source>
</evidence>
<dbReference type="PROSITE" id="PS50211">
    <property type="entry name" value="DENN"/>
    <property type="match status" value="1"/>
</dbReference>
<evidence type="ECO:0000313" key="3">
    <source>
        <dbReference type="EMBL" id="KAK2946318.1"/>
    </source>
</evidence>
<evidence type="ECO:0000313" key="4">
    <source>
        <dbReference type="Proteomes" id="UP001281761"/>
    </source>
</evidence>
<evidence type="ECO:0000256" key="1">
    <source>
        <dbReference type="SAM" id="MobiDB-lite"/>
    </source>
</evidence>
<sequence length="893" mass="100382">MGKILPPNIGDFCFPELHTYPHPDYQPNDFFVFCLTSMDNRRLFGYSHRFTLFSNRPPECITFMSYHYYPETMKDLINLLMSSLNHSSTYREAPVLSSALLEQLFTPILSAIRSPKPTPVPGKPFSIMLPSLDPRVKTPLEFTLTRPDETYGFSSQIDLTNLFQFFSPSKIISLHLHMLREKKIIIVGSSLSQVTDICISLVTLFLPFEWAHIFIPNLPTNMADYLSTPVPFLMGCLKESVAGYEELMLGALIADADKGELYFPKDEEASDILTDGSVYARIKHVDRPFKVPEHLVTLKKPVLSYYKHYQSTVSLHRSLHSDYIQIKQKRLNPWVFSVKVITRFLYFHCHIFRQLHDEGVIQNGEINYDAFVKAGEKDLKPFLVEFTKTSICQEFFERYQWVIYERRRKDLKEMGPFQRGSLSQFLTKGNSEPALVSTHPPKVQQPRPKPTSNVMNRKSSIWEKIAVFETQPVIEESRERKSPSDQQHTSLRVSSLVSERNRITSPVPSPPHSSRSYTLPTSTPALSPLSSTNPLSASSHTPTSNQRTSTLASRFEQGSARSTLVTDCQKETTRPIESTKKEETLTREAPVRTNETPKSPNTDGWQSIRPSDLIKRNKLGANWMQRDDDNPVNSPPGSPRTSIGVTSLNNSQGSSLSRDASPFSSPSSPALSSSRTTLPTSPLASSSPLQNSNRTNSLPNSNSAPTLPVSISTHSSTQPSTRNSSALSSSAIAAVEDEPQPSKSTSPVENPSPNPRAPETSAEPKEENPLVRVSGGAQTERKEPTLPRRKPPPPPQRPAPVEKKEEKEEKSQTPTSNLPTSDEYAKEPGKEQQSERIQIDVEPEREREQPRVLIQDSHRAVIDIATQELIRINNPKDMKNDTILEGILMKVLQ</sequence>
<feature type="compositionally biased region" description="Polar residues" evidence="1">
    <location>
        <begin position="690"/>
        <end position="723"/>
    </location>
</feature>
<dbReference type="Gene3D" id="3.30.450.200">
    <property type="match status" value="1"/>
</dbReference>
<feature type="compositionally biased region" description="Basic and acidic residues" evidence="1">
    <location>
        <begin position="800"/>
        <end position="811"/>
    </location>
</feature>
<feature type="domain" description="UDENN" evidence="2">
    <location>
        <begin position="1"/>
        <end position="410"/>
    </location>
</feature>
<dbReference type="SMART" id="SM00799">
    <property type="entry name" value="DENN"/>
    <property type="match status" value="1"/>
</dbReference>
<feature type="region of interest" description="Disordered" evidence="1">
    <location>
        <begin position="431"/>
        <end position="456"/>
    </location>
</feature>
<feature type="compositionally biased region" description="Polar residues" evidence="1">
    <location>
        <begin position="593"/>
        <end position="609"/>
    </location>
</feature>
<dbReference type="EMBL" id="JARBJD010000231">
    <property type="protein sequence ID" value="KAK2946318.1"/>
    <property type="molecule type" value="Genomic_DNA"/>
</dbReference>
<proteinExistence type="predicted"/>
<dbReference type="Pfam" id="PF02141">
    <property type="entry name" value="DENN"/>
    <property type="match status" value="1"/>
</dbReference>
<organism evidence="3 4">
    <name type="scientific">Blattamonas nauphoetae</name>
    <dbReference type="NCBI Taxonomy" id="2049346"/>
    <lineage>
        <taxon>Eukaryota</taxon>
        <taxon>Metamonada</taxon>
        <taxon>Preaxostyla</taxon>
        <taxon>Oxymonadida</taxon>
        <taxon>Blattamonas</taxon>
    </lineage>
</organism>
<feature type="compositionally biased region" description="Low complexity" evidence="1">
    <location>
        <begin position="512"/>
        <end position="539"/>
    </location>
</feature>
<dbReference type="PANTHER" id="PTHR13196:SF14">
    <property type="entry name" value="UDENN DOMAIN-CONTAINING PROTEIN"/>
    <property type="match status" value="1"/>
</dbReference>
<name>A0ABQ9X402_9EUKA</name>
<comment type="caution">
    <text evidence="3">The sequence shown here is derived from an EMBL/GenBank/DDBJ whole genome shotgun (WGS) entry which is preliminary data.</text>
</comment>
<dbReference type="InterPro" id="IPR005113">
    <property type="entry name" value="uDENN_dom"/>
</dbReference>
<gene>
    <name evidence="3" type="ORF">BLNAU_18768</name>
</gene>
<feature type="compositionally biased region" description="Polar residues" evidence="1">
    <location>
        <begin position="484"/>
        <end position="498"/>
    </location>
</feature>
<accession>A0ABQ9X402</accession>
<reference evidence="3 4" key="1">
    <citation type="journal article" date="2022" name="bioRxiv">
        <title>Genomics of Preaxostyla Flagellates Illuminates Evolutionary Transitions and the Path Towards Mitochondrial Loss.</title>
        <authorList>
            <person name="Novak L.V.F."/>
            <person name="Treitli S.C."/>
            <person name="Pyrih J."/>
            <person name="Halakuc P."/>
            <person name="Pipaliya S.V."/>
            <person name="Vacek V."/>
            <person name="Brzon O."/>
            <person name="Soukal P."/>
            <person name="Eme L."/>
            <person name="Dacks J.B."/>
            <person name="Karnkowska A."/>
            <person name="Elias M."/>
            <person name="Hampl V."/>
        </authorList>
    </citation>
    <scope>NUCLEOTIDE SEQUENCE [LARGE SCALE GENOMIC DNA]</scope>
    <source>
        <strain evidence="3">NAU3</strain>
        <tissue evidence="3">Gut</tissue>
    </source>
</reference>
<feature type="compositionally biased region" description="Basic and acidic residues" evidence="1">
    <location>
        <begin position="823"/>
        <end position="852"/>
    </location>
</feature>
<dbReference type="PANTHER" id="PTHR13196">
    <property type="entry name" value="DENN DOMAIN-CONTAINING"/>
    <property type="match status" value="1"/>
</dbReference>
<dbReference type="InterPro" id="IPR001194">
    <property type="entry name" value="cDENN_dom"/>
</dbReference>
<feature type="compositionally biased region" description="Low complexity" evidence="1">
    <location>
        <begin position="654"/>
        <end position="689"/>
    </location>
</feature>
<feature type="compositionally biased region" description="Polar residues" evidence="1">
    <location>
        <begin position="639"/>
        <end position="653"/>
    </location>
</feature>
<dbReference type="Proteomes" id="UP001281761">
    <property type="component" value="Unassembled WGS sequence"/>
</dbReference>
<protein>
    <recommendedName>
        <fullName evidence="2">UDENN domain-containing protein</fullName>
    </recommendedName>
</protein>
<dbReference type="Pfam" id="PF03456">
    <property type="entry name" value="uDENN"/>
    <property type="match status" value="1"/>
</dbReference>
<feature type="region of interest" description="Disordered" evidence="1">
    <location>
        <begin position="474"/>
        <end position="852"/>
    </location>
</feature>
<dbReference type="InterPro" id="IPR040032">
    <property type="entry name" value="DENND1A/B/C"/>
</dbReference>
<feature type="compositionally biased region" description="Basic and acidic residues" evidence="1">
    <location>
        <begin position="568"/>
        <end position="590"/>
    </location>
</feature>
<feature type="compositionally biased region" description="Polar residues" evidence="1">
    <location>
        <begin position="540"/>
        <end position="552"/>
    </location>
</feature>
<feature type="compositionally biased region" description="Low complexity" evidence="1">
    <location>
        <begin position="724"/>
        <end position="734"/>
    </location>
</feature>
<dbReference type="InterPro" id="IPR037516">
    <property type="entry name" value="Tripartite_DENN"/>
</dbReference>
<dbReference type="Gene3D" id="3.40.50.11500">
    <property type="match status" value="1"/>
</dbReference>